<gene>
    <name evidence="10" type="ORF">SHERM_25709</name>
</gene>
<dbReference type="FunFam" id="3.30.70.270:FF:000020">
    <property type="entry name" value="Transposon Tf2-6 polyprotein-like Protein"/>
    <property type="match status" value="1"/>
</dbReference>
<dbReference type="Gene3D" id="3.10.10.10">
    <property type="entry name" value="HIV Type 1 Reverse Transcriptase, subunit A, domain 1"/>
    <property type="match status" value="1"/>
</dbReference>
<feature type="non-terminal residue" evidence="10">
    <location>
        <position position="575"/>
    </location>
</feature>
<dbReference type="PANTHER" id="PTHR37984:SF5">
    <property type="entry name" value="PROTEIN NYNRIN-LIKE"/>
    <property type="match status" value="1"/>
</dbReference>
<dbReference type="InterPro" id="IPR050951">
    <property type="entry name" value="Retrovirus_Pol_polyprotein"/>
</dbReference>
<comment type="caution">
    <text evidence="10">The sequence shown here is derived from an EMBL/GenBank/DDBJ whole genome shotgun (WGS) entry which is preliminary data.</text>
</comment>
<evidence type="ECO:0000256" key="6">
    <source>
        <dbReference type="ARBA" id="ARBA00022801"/>
    </source>
</evidence>
<dbReference type="Gene3D" id="3.30.70.270">
    <property type="match status" value="2"/>
</dbReference>
<proteinExistence type="predicted"/>
<evidence type="ECO:0000259" key="9">
    <source>
        <dbReference type="PROSITE" id="PS50878"/>
    </source>
</evidence>
<evidence type="ECO:0000256" key="3">
    <source>
        <dbReference type="ARBA" id="ARBA00022695"/>
    </source>
</evidence>
<evidence type="ECO:0000256" key="4">
    <source>
        <dbReference type="ARBA" id="ARBA00022722"/>
    </source>
</evidence>
<name>A0A9N7NHR2_STRHE</name>
<dbReference type="EMBL" id="CACSLK010027816">
    <property type="protein sequence ID" value="CAA0830269.1"/>
    <property type="molecule type" value="Genomic_DNA"/>
</dbReference>
<sequence>ISMHAMAGIRGPRTMRLPAWVKDRKVVVLVDNGSSHNFINADLSQKLNLTTTNIEPFEVRVANGERLQCTKSFRKVPIRFSRVTVKADLYALPLVGPDVVLGVQWLEGLGKVTTDYRTGIMEFNFGGQQVTLSAGNEKGGKEVGLKSIEKVWRGGGQIFAEFEGVLGEPKGLPPHREFDHRIPLINEQHAIHVHPYRYAHFQKTEIERQVAEMLESGLIQHRKSPFSSPVLLAKKKDDMWRFCTDYLALNAATIKDQFPIPSVDDMLDELAGSRYFSKLDLRAGYHQIRLHKADIPKTAFRTHQGHYEYLVMPFGLCNAPSTFQFAMNSIFKEYLRKFVLVFFDDILIYSKSWSEHLGHLRVVLEILEANAFHIKPSKCSFGQMMVEYLGHFISHEGVKVDPRKIEAMIDWPKPTSLTQLRGFLGLTSYYRKFVKDYGTIAKPLQEMTKKGGFTWTETSEEAFQAFGKLKEAMTTTPVLAMPRFDVLFEVHTDARDIGIGAVLVQERRPLAYLSKALGTTRLGLSVYVKEMLAVVEAVRYWRPYLLGRRFQIVTDQQPLKHLLEQRIVTPEQQKF</sequence>
<dbReference type="GO" id="GO:0003964">
    <property type="term" value="F:RNA-directed DNA polymerase activity"/>
    <property type="evidence" value="ECO:0007669"/>
    <property type="project" value="UniProtKB-KW"/>
</dbReference>
<protein>
    <submittedName>
        <fullName evidence="10">Uncharacterized mitochondrial protein AtMg00860</fullName>
    </submittedName>
</protein>
<feature type="non-terminal residue" evidence="10">
    <location>
        <position position="1"/>
    </location>
</feature>
<dbReference type="Pfam" id="PF08284">
    <property type="entry name" value="RVP_2"/>
    <property type="match status" value="1"/>
</dbReference>
<dbReference type="CDD" id="cd09274">
    <property type="entry name" value="RNase_HI_RT_Ty3"/>
    <property type="match status" value="1"/>
</dbReference>
<keyword evidence="3" id="KW-0548">Nucleotidyltransferase</keyword>
<dbReference type="FunFam" id="3.10.10.10:FF:000007">
    <property type="entry name" value="Retrovirus-related Pol polyprotein from transposon 17.6-like Protein"/>
    <property type="match status" value="1"/>
</dbReference>
<evidence type="ECO:0000256" key="2">
    <source>
        <dbReference type="ARBA" id="ARBA00022679"/>
    </source>
</evidence>
<dbReference type="InterPro" id="IPR000477">
    <property type="entry name" value="RT_dom"/>
</dbReference>
<evidence type="ECO:0000313" key="11">
    <source>
        <dbReference type="Proteomes" id="UP001153555"/>
    </source>
</evidence>
<dbReference type="PROSITE" id="PS50878">
    <property type="entry name" value="RT_POL"/>
    <property type="match status" value="1"/>
</dbReference>
<dbReference type="InterPro" id="IPR043128">
    <property type="entry name" value="Rev_trsase/Diguanyl_cyclase"/>
</dbReference>
<keyword evidence="8" id="KW-0511">Multifunctional enzyme</keyword>
<dbReference type="AlphaFoldDB" id="A0A9N7NHR2"/>
<organism evidence="10 11">
    <name type="scientific">Striga hermonthica</name>
    <name type="common">Purple witchweed</name>
    <name type="synonym">Buchnera hermonthica</name>
    <dbReference type="NCBI Taxonomy" id="68872"/>
    <lineage>
        <taxon>Eukaryota</taxon>
        <taxon>Viridiplantae</taxon>
        <taxon>Streptophyta</taxon>
        <taxon>Embryophyta</taxon>
        <taxon>Tracheophyta</taxon>
        <taxon>Spermatophyta</taxon>
        <taxon>Magnoliopsida</taxon>
        <taxon>eudicotyledons</taxon>
        <taxon>Gunneridae</taxon>
        <taxon>Pentapetalae</taxon>
        <taxon>asterids</taxon>
        <taxon>lamiids</taxon>
        <taxon>Lamiales</taxon>
        <taxon>Orobanchaceae</taxon>
        <taxon>Buchnereae</taxon>
        <taxon>Striga</taxon>
    </lineage>
</organism>
<evidence type="ECO:0000256" key="8">
    <source>
        <dbReference type="ARBA" id="ARBA00023268"/>
    </source>
</evidence>
<dbReference type="CDD" id="cd00303">
    <property type="entry name" value="retropepsin_like"/>
    <property type="match status" value="1"/>
</dbReference>
<accession>A0A9N7NHR2</accession>
<evidence type="ECO:0000256" key="5">
    <source>
        <dbReference type="ARBA" id="ARBA00022759"/>
    </source>
</evidence>
<keyword evidence="11" id="KW-1185">Reference proteome</keyword>
<dbReference type="OrthoDB" id="1933597at2759"/>
<dbReference type="CDD" id="cd01647">
    <property type="entry name" value="RT_LTR"/>
    <property type="match status" value="1"/>
</dbReference>
<evidence type="ECO:0000256" key="1">
    <source>
        <dbReference type="ARBA" id="ARBA00022670"/>
    </source>
</evidence>
<dbReference type="GO" id="GO:0006508">
    <property type="term" value="P:proteolysis"/>
    <property type="evidence" value="ECO:0007669"/>
    <property type="project" value="UniProtKB-KW"/>
</dbReference>
<keyword evidence="2" id="KW-0808">Transferase</keyword>
<dbReference type="Pfam" id="PF17919">
    <property type="entry name" value="RT_RNaseH_2"/>
    <property type="match status" value="1"/>
</dbReference>
<dbReference type="InterPro" id="IPR043502">
    <property type="entry name" value="DNA/RNA_pol_sf"/>
</dbReference>
<keyword evidence="5" id="KW-0255">Endonuclease</keyword>
<dbReference type="SUPFAM" id="SSF50630">
    <property type="entry name" value="Acid proteases"/>
    <property type="match status" value="1"/>
</dbReference>
<dbReference type="SUPFAM" id="SSF56672">
    <property type="entry name" value="DNA/RNA polymerases"/>
    <property type="match status" value="1"/>
</dbReference>
<dbReference type="GO" id="GO:0008233">
    <property type="term" value="F:peptidase activity"/>
    <property type="evidence" value="ECO:0007669"/>
    <property type="project" value="UniProtKB-KW"/>
</dbReference>
<dbReference type="Proteomes" id="UP001153555">
    <property type="component" value="Unassembled WGS sequence"/>
</dbReference>
<dbReference type="Pfam" id="PF00078">
    <property type="entry name" value="RVT_1"/>
    <property type="match status" value="1"/>
</dbReference>
<feature type="domain" description="Reverse transcriptase" evidence="9">
    <location>
        <begin position="214"/>
        <end position="393"/>
    </location>
</feature>
<keyword evidence="4" id="KW-0540">Nuclease</keyword>
<dbReference type="GO" id="GO:0004519">
    <property type="term" value="F:endonuclease activity"/>
    <property type="evidence" value="ECO:0007669"/>
    <property type="project" value="UniProtKB-KW"/>
</dbReference>
<reference evidence="10" key="1">
    <citation type="submission" date="2019-12" db="EMBL/GenBank/DDBJ databases">
        <authorList>
            <person name="Scholes J."/>
        </authorList>
    </citation>
    <scope>NUCLEOTIDE SEQUENCE</scope>
</reference>
<evidence type="ECO:0000256" key="7">
    <source>
        <dbReference type="ARBA" id="ARBA00022918"/>
    </source>
</evidence>
<dbReference type="InterPro" id="IPR021109">
    <property type="entry name" value="Peptidase_aspartic_dom_sf"/>
</dbReference>
<dbReference type="PANTHER" id="PTHR37984">
    <property type="entry name" value="PROTEIN CBG26694"/>
    <property type="match status" value="1"/>
</dbReference>
<keyword evidence="1" id="KW-0645">Protease</keyword>
<keyword evidence="7" id="KW-0695">RNA-directed DNA polymerase</keyword>
<evidence type="ECO:0000313" key="10">
    <source>
        <dbReference type="EMBL" id="CAA0830269.1"/>
    </source>
</evidence>
<dbReference type="InterPro" id="IPR041577">
    <property type="entry name" value="RT_RNaseH_2"/>
</dbReference>
<dbReference type="Gene3D" id="2.40.70.10">
    <property type="entry name" value="Acid Proteases"/>
    <property type="match status" value="1"/>
</dbReference>
<keyword evidence="6" id="KW-0378">Hydrolase</keyword>